<organism evidence="3 4">
    <name type="scientific">Nocardioides aurantiacus</name>
    <dbReference type="NCBI Taxonomy" id="86796"/>
    <lineage>
        <taxon>Bacteria</taxon>
        <taxon>Bacillati</taxon>
        <taxon>Actinomycetota</taxon>
        <taxon>Actinomycetes</taxon>
        <taxon>Propionibacteriales</taxon>
        <taxon>Nocardioidaceae</taxon>
        <taxon>Nocardioides</taxon>
    </lineage>
</organism>
<protein>
    <submittedName>
        <fullName evidence="3">Uncharacterized protein</fullName>
    </submittedName>
</protein>
<feature type="compositionally biased region" description="Basic and acidic residues" evidence="1">
    <location>
        <begin position="113"/>
        <end position="126"/>
    </location>
</feature>
<name>A0A3N2CW66_9ACTN</name>
<feature type="compositionally biased region" description="Basic and acidic residues" evidence="1">
    <location>
        <begin position="71"/>
        <end position="106"/>
    </location>
</feature>
<evidence type="ECO:0000256" key="2">
    <source>
        <dbReference type="SAM" id="Phobius"/>
    </source>
</evidence>
<gene>
    <name evidence="3" type="ORF">EDD33_2656</name>
</gene>
<dbReference type="EMBL" id="RKHO01000001">
    <property type="protein sequence ID" value="ROR91781.1"/>
    <property type="molecule type" value="Genomic_DNA"/>
</dbReference>
<accession>A0A3N2CW66</accession>
<keyword evidence="4" id="KW-1185">Reference proteome</keyword>
<evidence type="ECO:0000313" key="3">
    <source>
        <dbReference type="EMBL" id="ROR91781.1"/>
    </source>
</evidence>
<dbReference type="Proteomes" id="UP000281738">
    <property type="component" value="Unassembled WGS sequence"/>
</dbReference>
<sequence>MTAAQATVIGALLVFSASIIGALLVRNSTKKAQALDARKVDLDEFREVQARNEAALDRADKRIADLEARLVTEHEARQRSDERADEAEKAAQRAERRTAEVEEQGKRLARRLSRSERRVKQLEKAMADAGVPVPDPLPDD</sequence>
<evidence type="ECO:0000256" key="1">
    <source>
        <dbReference type="SAM" id="MobiDB-lite"/>
    </source>
</evidence>
<reference evidence="3 4" key="1">
    <citation type="submission" date="2018-11" db="EMBL/GenBank/DDBJ databases">
        <title>Sequencing the genomes of 1000 actinobacteria strains.</title>
        <authorList>
            <person name="Klenk H.-P."/>
        </authorList>
    </citation>
    <scope>NUCLEOTIDE SEQUENCE [LARGE SCALE GENOMIC DNA]</scope>
    <source>
        <strain evidence="3 4">DSM 12652</strain>
    </source>
</reference>
<keyword evidence="2" id="KW-0472">Membrane</keyword>
<keyword evidence="2" id="KW-0812">Transmembrane</keyword>
<dbReference type="SUPFAM" id="SSF57997">
    <property type="entry name" value="Tropomyosin"/>
    <property type="match status" value="1"/>
</dbReference>
<feature type="transmembrane region" description="Helical" evidence="2">
    <location>
        <begin position="6"/>
        <end position="25"/>
    </location>
</feature>
<proteinExistence type="predicted"/>
<evidence type="ECO:0000313" key="4">
    <source>
        <dbReference type="Proteomes" id="UP000281738"/>
    </source>
</evidence>
<keyword evidence="2" id="KW-1133">Transmembrane helix</keyword>
<comment type="caution">
    <text evidence="3">The sequence shown here is derived from an EMBL/GenBank/DDBJ whole genome shotgun (WGS) entry which is preliminary data.</text>
</comment>
<dbReference type="AlphaFoldDB" id="A0A3N2CW66"/>
<feature type="region of interest" description="Disordered" evidence="1">
    <location>
        <begin position="71"/>
        <end position="140"/>
    </location>
</feature>